<dbReference type="EMBL" id="NJHN03000024">
    <property type="protein sequence ID" value="KAH9424951.1"/>
    <property type="molecule type" value="Genomic_DNA"/>
</dbReference>
<evidence type="ECO:0000256" key="1">
    <source>
        <dbReference type="SAM" id="SignalP"/>
    </source>
</evidence>
<sequence>MWANILWILGISTFTVEIVERQSNTCNNSLVLLNKTPSMRDKHLVYVVIVLFKKEKTGECLPGTIKKKDRIKQFNQKKKFSSVDLYGGWLVDLHVEN</sequence>
<protein>
    <recommendedName>
        <fullName evidence="4">Secreted protein</fullName>
    </recommendedName>
</protein>
<feature type="signal peptide" evidence="1">
    <location>
        <begin position="1"/>
        <end position="21"/>
    </location>
</feature>
<feature type="chain" id="PRO_5045436318" description="Secreted protein" evidence="1">
    <location>
        <begin position="22"/>
        <end position="97"/>
    </location>
</feature>
<keyword evidence="3" id="KW-1185">Reference proteome</keyword>
<accession>A0ABQ8JQS4</accession>
<evidence type="ECO:0008006" key="4">
    <source>
        <dbReference type="Google" id="ProtNLM"/>
    </source>
</evidence>
<name>A0ABQ8JQS4_DERPT</name>
<reference evidence="2 3" key="1">
    <citation type="journal article" date="2018" name="J. Allergy Clin. Immunol.">
        <title>High-quality assembly of Dermatophagoides pteronyssinus genome and transcriptome reveals a wide range of novel allergens.</title>
        <authorList>
            <person name="Liu X.Y."/>
            <person name="Yang K.Y."/>
            <person name="Wang M.Q."/>
            <person name="Kwok J.S."/>
            <person name="Zeng X."/>
            <person name="Yang Z."/>
            <person name="Xiao X.J."/>
            <person name="Lau C.P."/>
            <person name="Li Y."/>
            <person name="Huang Z.M."/>
            <person name="Ba J.G."/>
            <person name="Yim A.K."/>
            <person name="Ouyang C.Y."/>
            <person name="Ngai S.M."/>
            <person name="Chan T.F."/>
            <person name="Leung E.L."/>
            <person name="Liu L."/>
            <person name="Liu Z.G."/>
            <person name="Tsui S.K."/>
        </authorList>
    </citation>
    <scope>NUCLEOTIDE SEQUENCE [LARGE SCALE GENOMIC DNA]</scope>
    <source>
        <strain evidence="2">Derp</strain>
    </source>
</reference>
<gene>
    <name evidence="2" type="ORF">DERP_009174</name>
</gene>
<proteinExistence type="predicted"/>
<dbReference type="Proteomes" id="UP000887458">
    <property type="component" value="Unassembled WGS sequence"/>
</dbReference>
<keyword evidence="1" id="KW-0732">Signal</keyword>
<organism evidence="2 3">
    <name type="scientific">Dermatophagoides pteronyssinus</name>
    <name type="common">European house dust mite</name>
    <dbReference type="NCBI Taxonomy" id="6956"/>
    <lineage>
        <taxon>Eukaryota</taxon>
        <taxon>Metazoa</taxon>
        <taxon>Ecdysozoa</taxon>
        <taxon>Arthropoda</taxon>
        <taxon>Chelicerata</taxon>
        <taxon>Arachnida</taxon>
        <taxon>Acari</taxon>
        <taxon>Acariformes</taxon>
        <taxon>Sarcoptiformes</taxon>
        <taxon>Astigmata</taxon>
        <taxon>Psoroptidia</taxon>
        <taxon>Analgoidea</taxon>
        <taxon>Pyroglyphidae</taxon>
        <taxon>Dermatophagoidinae</taxon>
        <taxon>Dermatophagoides</taxon>
    </lineage>
</organism>
<comment type="caution">
    <text evidence="2">The sequence shown here is derived from an EMBL/GenBank/DDBJ whole genome shotgun (WGS) entry which is preliminary data.</text>
</comment>
<evidence type="ECO:0000313" key="2">
    <source>
        <dbReference type="EMBL" id="KAH9424951.1"/>
    </source>
</evidence>
<reference evidence="2 3" key="2">
    <citation type="journal article" date="2022" name="Mol. Biol. Evol.">
        <title>Comparative Genomics Reveals Insights into the Divergent Evolution of Astigmatic Mites and Household Pest Adaptations.</title>
        <authorList>
            <person name="Xiong Q."/>
            <person name="Wan A.T."/>
            <person name="Liu X."/>
            <person name="Fung C.S."/>
            <person name="Xiao X."/>
            <person name="Malainual N."/>
            <person name="Hou J."/>
            <person name="Wang L."/>
            <person name="Wang M."/>
            <person name="Yang K.Y."/>
            <person name="Cui Y."/>
            <person name="Leung E.L."/>
            <person name="Nong W."/>
            <person name="Shin S.K."/>
            <person name="Au S.W."/>
            <person name="Jeong K.Y."/>
            <person name="Chew F.T."/>
            <person name="Hui J.H."/>
            <person name="Leung T.F."/>
            <person name="Tungtrongchitr A."/>
            <person name="Zhong N."/>
            <person name="Liu Z."/>
            <person name="Tsui S.K."/>
        </authorList>
    </citation>
    <scope>NUCLEOTIDE SEQUENCE [LARGE SCALE GENOMIC DNA]</scope>
    <source>
        <strain evidence="2">Derp</strain>
    </source>
</reference>
<evidence type="ECO:0000313" key="3">
    <source>
        <dbReference type="Proteomes" id="UP000887458"/>
    </source>
</evidence>